<dbReference type="Proteomes" id="UP000215377">
    <property type="component" value="Unassembled WGS sequence"/>
</dbReference>
<protein>
    <submittedName>
        <fullName evidence="2">Hydratase</fullName>
    </submittedName>
</protein>
<dbReference type="RefSeq" id="WP_088651382.1">
    <property type="nucleotide sequence ID" value="NZ_AQQR01000009.1"/>
</dbReference>
<feature type="domain" description="MaoC-like" evidence="1">
    <location>
        <begin position="8"/>
        <end position="92"/>
    </location>
</feature>
<evidence type="ECO:0000313" key="2">
    <source>
        <dbReference type="EMBL" id="OWU71453.1"/>
    </source>
</evidence>
<evidence type="ECO:0000259" key="1">
    <source>
        <dbReference type="Pfam" id="PF01575"/>
    </source>
</evidence>
<dbReference type="GO" id="GO:0019171">
    <property type="term" value="F:(3R)-hydroxyacyl-[acyl-carrier-protein] dehydratase activity"/>
    <property type="evidence" value="ECO:0007669"/>
    <property type="project" value="TreeGrafter"/>
</dbReference>
<sequence>MLDLRATWTPAQAEFDAFAGVSGDDNAIHVDPGYSARTGFGRTVSHGMLIYARLWALLVQARPGVRQLRQSMMFPNPAFAGDPLELTITETAPGVLTLRAVRVADGAEVLVGQAGIA</sequence>
<dbReference type="Gene3D" id="3.10.129.10">
    <property type="entry name" value="Hotdog Thioesterase"/>
    <property type="match status" value="1"/>
</dbReference>
<dbReference type="OrthoDB" id="4235906at2"/>
<name>A0A225NES1_9RHOB</name>
<keyword evidence="3" id="KW-1185">Reference proteome</keyword>
<dbReference type="PANTHER" id="PTHR43437">
    <property type="entry name" value="HYDROXYACYL-THIOESTER DEHYDRATASE TYPE 2, MITOCHONDRIAL-RELATED"/>
    <property type="match status" value="1"/>
</dbReference>
<dbReference type="SUPFAM" id="SSF54637">
    <property type="entry name" value="Thioesterase/thiol ester dehydrase-isomerase"/>
    <property type="match status" value="1"/>
</dbReference>
<reference evidence="2 3" key="1">
    <citation type="submission" date="2013-04" db="EMBL/GenBank/DDBJ databases">
        <title>Oceanicola sp. 22II1-22F33 Genome Sequencing.</title>
        <authorList>
            <person name="Lai Q."/>
            <person name="Li G."/>
            <person name="Shao Z."/>
        </authorList>
    </citation>
    <scope>NUCLEOTIDE SEQUENCE [LARGE SCALE GENOMIC DNA]</scope>
    <source>
        <strain evidence="2 3">22II1-22F33</strain>
    </source>
</reference>
<dbReference type="AlphaFoldDB" id="A0A225NES1"/>
<gene>
    <name evidence="2" type="ORF">ATO3_18460</name>
</gene>
<dbReference type="GO" id="GO:0006633">
    <property type="term" value="P:fatty acid biosynthetic process"/>
    <property type="evidence" value="ECO:0007669"/>
    <property type="project" value="TreeGrafter"/>
</dbReference>
<comment type="caution">
    <text evidence="2">The sequence shown here is derived from an EMBL/GenBank/DDBJ whole genome shotgun (WGS) entry which is preliminary data.</text>
</comment>
<dbReference type="InterPro" id="IPR002539">
    <property type="entry name" value="MaoC-like_dom"/>
</dbReference>
<dbReference type="Pfam" id="PF01575">
    <property type="entry name" value="MaoC_dehydratas"/>
    <property type="match status" value="1"/>
</dbReference>
<dbReference type="PANTHER" id="PTHR43437:SF3">
    <property type="entry name" value="HYDROXYACYL-THIOESTER DEHYDRATASE TYPE 2, MITOCHONDRIAL"/>
    <property type="match status" value="1"/>
</dbReference>
<evidence type="ECO:0000313" key="3">
    <source>
        <dbReference type="Proteomes" id="UP000215377"/>
    </source>
</evidence>
<dbReference type="InterPro" id="IPR050965">
    <property type="entry name" value="UPF0336/Enoyl-CoA_hydratase"/>
</dbReference>
<organism evidence="2 3">
    <name type="scientific">Marinibacterium profundimaris</name>
    <dbReference type="NCBI Taxonomy" id="1679460"/>
    <lineage>
        <taxon>Bacteria</taxon>
        <taxon>Pseudomonadati</taxon>
        <taxon>Pseudomonadota</taxon>
        <taxon>Alphaproteobacteria</taxon>
        <taxon>Rhodobacterales</taxon>
        <taxon>Paracoccaceae</taxon>
        <taxon>Marinibacterium</taxon>
    </lineage>
</organism>
<proteinExistence type="predicted"/>
<accession>A0A225NES1</accession>
<dbReference type="InterPro" id="IPR029069">
    <property type="entry name" value="HotDog_dom_sf"/>
</dbReference>
<dbReference type="EMBL" id="AQQR01000009">
    <property type="protein sequence ID" value="OWU71453.1"/>
    <property type="molecule type" value="Genomic_DNA"/>
</dbReference>